<dbReference type="AlphaFoldDB" id="A0A2S7SRE7"/>
<dbReference type="PANTHER" id="PTHR34203">
    <property type="entry name" value="METHYLTRANSFERASE, FKBM FAMILY PROTEIN"/>
    <property type="match status" value="1"/>
</dbReference>
<dbReference type="NCBIfam" id="TIGR01444">
    <property type="entry name" value="fkbM_fam"/>
    <property type="match status" value="1"/>
</dbReference>
<dbReference type="InterPro" id="IPR052514">
    <property type="entry name" value="SAM-dependent_MTase"/>
</dbReference>
<organism evidence="2 3">
    <name type="scientific">Flavipsychrobacter stenotrophus</name>
    <dbReference type="NCBI Taxonomy" id="2077091"/>
    <lineage>
        <taxon>Bacteria</taxon>
        <taxon>Pseudomonadati</taxon>
        <taxon>Bacteroidota</taxon>
        <taxon>Chitinophagia</taxon>
        <taxon>Chitinophagales</taxon>
        <taxon>Chitinophagaceae</taxon>
        <taxon>Flavipsychrobacter</taxon>
    </lineage>
</organism>
<feature type="domain" description="Methyltransferase FkbM" evidence="1">
    <location>
        <begin position="109"/>
        <end position="272"/>
    </location>
</feature>
<evidence type="ECO:0000313" key="3">
    <source>
        <dbReference type="Proteomes" id="UP000239872"/>
    </source>
</evidence>
<dbReference type="PANTHER" id="PTHR34203:SF13">
    <property type="entry name" value="EXPRESSED PROTEIN"/>
    <property type="match status" value="1"/>
</dbReference>
<gene>
    <name evidence="2" type="ORF">CJD36_019760</name>
</gene>
<accession>A0A2S7SRE7</accession>
<dbReference type="Proteomes" id="UP000239872">
    <property type="component" value="Unassembled WGS sequence"/>
</dbReference>
<reference evidence="2 3" key="1">
    <citation type="submission" date="2018-01" db="EMBL/GenBank/DDBJ databases">
        <title>A novel member of the phylum Bacteroidetes isolated from glacier ice.</title>
        <authorList>
            <person name="Liu Q."/>
            <person name="Xin Y.-H."/>
        </authorList>
    </citation>
    <scope>NUCLEOTIDE SEQUENCE [LARGE SCALE GENOMIC DNA]</scope>
    <source>
        <strain evidence="2 3">RB1R16</strain>
    </source>
</reference>
<name>A0A2S7SRE7_9BACT</name>
<evidence type="ECO:0000259" key="1">
    <source>
        <dbReference type="Pfam" id="PF05050"/>
    </source>
</evidence>
<dbReference type="SUPFAM" id="SSF53335">
    <property type="entry name" value="S-adenosyl-L-methionine-dependent methyltransferases"/>
    <property type="match status" value="1"/>
</dbReference>
<dbReference type="Gene3D" id="3.40.50.150">
    <property type="entry name" value="Vaccinia Virus protein VP39"/>
    <property type="match status" value="1"/>
</dbReference>
<keyword evidence="3" id="KW-1185">Reference proteome</keyword>
<dbReference type="EMBL" id="PPSL01000006">
    <property type="protein sequence ID" value="PQJ09479.1"/>
    <property type="molecule type" value="Genomic_DNA"/>
</dbReference>
<protein>
    <recommendedName>
        <fullName evidence="1">Methyltransferase FkbM domain-containing protein</fullName>
    </recommendedName>
</protein>
<dbReference type="OrthoDB" id="9812600at2"/>
<sequence>MSIKETKTAYKNSELTKADFINKMHEYHKVLFDFSEILGSTEIAKIEIEDGNVIFTSRKTDLHPGGVKFYVDVLDKRITPVDTFNFDQYELEDSEMLYKLVSDKDVIFDIGANIGWYSNHLSKKLPSSSIYSFEPIPETYAQLKRNTENNNASNITLNNFAFSDTISKLTFYYSPTITGASSSVNITENSGMVKLECQANTIDNYIAENGIAQLDFIKCDVEGAELMVYKGGKDTFEKHKPIIFTEMLRKWAAKFNYHPNDIISFFGQFGYNCYTAHNGRLRPVKEVTEATTETNYFFLHPEKHAQKILSLT</sequence>
<dbReference type="Pfam" id="PF05050">
    <property type="entry name" value="Methyltransf_21"/>
    <property type="match status" value="1"/>
</dbReference>
<dbReference type="RefSeq" id="WP_105040929.1">
    <property type="nucleotide sequence ID" value="NZ_PPSL01000006.1"/>
</dbReference>
<comment type="caution">
    <text evidence="2">The sequence shown here is derived from an EMBL/GenBank/DDBJ whole genome shotgun (WGS) entry which is preliminary data.</text>
</comment>
<dbReference type="InterPro" id="IPR029063">
    <property type="entry name" value="SAM-dependent_MTases_sf"/>
</dbReference>
<proteinExistence type="predicted"/>
<dbReference type="InterPro" id="IPR006342">
    <property type="entry name" value="FkbM_mtfrase"/>
</dbReference>
<evidence type="ECO:0000313" key="2">
    <source>
        <dbReference type="EMBL" id="PQJ09479.1"/>
    </source>
</evidence>